<feature type="chain" id="PRO_5019181048" description="DUF799 domain-containing protein" evidence="1">
    <location>
        <begin position="24"/>
        <end position="213"/>
    </location>
</feature>
<comment type="caution">
    <text evidence="2">The sequence shown here is derived from an EMBL/GenBank/DDBJ whole genome shotgun (WGS) entry which is preliminary data.</text>
</comment>
<proteinExistence type="predicted"/>
<evidence type="ECO:0008006" key="4">
    <source>
        <dbReference type="Google" id="ProtNLM"/>
    </source>
</evidence>
<feature type="signal peptide" evidence="1">
    <location>
        <begin position="1"/>
        <end position="23"/>
    </location>
</feature>
<name>A0A437Q4K3_9GAMM</name>
<reference evidence="2 3" key="1">
    <citation type="submission" date="2019-01" db="EMBL/GenBank/DDBJ databases">
        <authorList>
            <person name="Chen W.-M."/>
        </authorList>
    </citation>
    <scope>NUCLEOTIDE SEQUENCE [LARGE SCALE GENOMIC DNA]</scope>
    <source>
        <strain evidence="2 3">HPM-16</strain>
    </source>
</reference>
<dbReference type="InterPro" id="IPR008517">
    <property type="entry name" value="GNA1162-like"/>
</dbReference>
<sequence length="213" mass="22700">MRHFVRAIAITVVALIATGCATTQPTYDYTALEASKPRSILVIPPINNSVAVNAPYIYLSTISAPLAEKGYYVFPVAVIEQFLTSNGLQSPADMHNISLEKIREHINPDAVLYVTIQDWGQKYHVVDSTTVVNTELKLVDAKTGHILWTAKAALAQGANNGGGGLAGMLISAVVNQVIGSVSDRTPQVSAIANNIAINHRNLGLLPGPYAAKN</sequence>
<evidence type="ECO:0000313" key="2">
    <source>
        <dbReference type="EMBL" id="RVU29440.1"/>
    </source>
</evidence>
<dbReference type="AlphaFoldDB" id="A0A437Q4K3"/>
<organism evidence="2 3">
    <name type="scientific">Neptunomonas marina</name>
    <dbReference type="NCBI Taxonomy" id="1815562"/>
    <lineage>
        <taxon>Bacteria</taxon>
        <taxon>Pseudomonadati</taxon>
        <taxon>Pseudomonadota</taxon>
        <taxon>Gammaproteobacteria</taxon>
        <taxon>Oceanospirillales</taxon>
        <taxon>Oceanospirillaceae</taxon>
        <taxon>Neptunomonas</taxon>
    </lineage>
</organism>
<accession>A0A437Q4K3</accession>
<protein>
    <recommendedName>
        <fullName evidence="4">DUF799 domain-containing protein</fullName>
    </recommendedName>
</protein>
<keyword evidence="3" id="KW-1185">Reference proteome</keyword>
<dbReference type="Proteomes" id="UP000282818">
    <property type="component" value="Unassembled WGS sequence"/>
</dbReference>
<evidence type="ECO:0000256" key="1">
    <source>
        <dbReference type="SAM" id="SignalP"/>
    </source>
</evidence>
<keyword evidence="1" id="KW-0732">Signal</keyword>
<dbReference type="Pfam" id="PF05643">
    <property type="entry name" value="GNA1162-like"/>
    <property type="match status" value="1"/>
</dbReference>
<dbReference type="EMBL" id="SACQ01000009">
    <property type="protein sequence ID" value="RVU29440.1"/>
    <property type="molecule type" value="Genomic_DNA"/>
</dbReference>
<dbReference type="Gene3D" id="3.40.50.10610">
    <property type="entry name" value="ABC-type transport auxiliary lipoprotein component"/>
    <property type="match status" value="1"/>
</dbReference>
<gene>
    <name evidence="2" type="ORF">EOE65_15980</name>
</gene>
<evidence type="ECO:0000313" key="3">
    <source>
        <dbReference type="Proteomes" id="UP000282818"/>
    </source>
</evidence>
<dbReference type="PROSITE" id="PS51257">
    <property type="entry name" value="PROKAR_LIPOPROTEIN"/>
    <property type="match status" value="1"/>
</dbReference>
<dbReference type="RefSeq" id="WP_127695573.1">
    <property type="nucleotide sequence ID" value="NZ_SACQ01000009.1"/>
</dbReference>